<evidence type="ECO:0000313" key="3">
    <source>
        <dbReference type="EMBL" id="ACU84732.1"/>
    </source>
</evidence>
<keyword evidence="1" id="KW-0812">Transmembrane</keyword>
<dbReference type="AlphaFoldDB" id="C7MAH4"/>
<dbReference type="Proteomes" id="UP000001919">
    <property type="component" value="Chromosome"/>
</dbReference>
<comment type="caution">
    <text evidence="1">Lacks conserved residue(s) required for the propagation of feature annotation.</text>
</comment>
<comment type="subcellular location">
    <subcellularLocation>
        <location evidence="1">Cell membrane</location>
        <topology evidence="1">Multi-pass membrane protein</topology>
    </subcellularLocation>
</comment>
<dbReference type="Pfam" id="PF02104">
    <property type="entry name" value="SURF1"/>
    <property type="match status" value="1"/>
</dbReference>
<keyword evidence="1" id="KW-1133">Transmembrane helix</keyword>
<dbReference type="eggNOG" id="COG3346">
    <property type="taxonomic scope" value="Bacteria"/>
</dbReference>
<feature type="compositionally biased region" description="Low complexity" evidence="2">
    <location>
        <begin position="293"/>
        <end position="306"/>
    </location>
</feature>
<dbReference type="GO" id="GO:0005886">
    <property type="term" value="C:plasma membrane"/>
    <property type="evidence" value="ECO:0007669"/>
    <property type="project" value="UniProtKB-SubCell"/>
</dbReference>
<accession>C7MAH4</accession>
<comment type="similarity">
    <text evidence="1">Belongs to the SURF1 family.</text>
</comment>
<proteinExistence type="inferred from homology"/>
<feature type="transmembrane region" description="Helical" evidence="1">
    <location>
        <begin position="12"/>
        <end position="35"/>
    </location>
</feature>
<organism evidence="3 4">
    <name type="scientific">Brachybacterium faecium (strain ATCC 43885 / DSM 4810 / JCM 11609 / LMG 19847 / NBRC 14762 / NCIMB 9860 / 6-10)</name>
    <dbReference type="NCBI Taxonomy" id="446465"/>
    <lineage>
        <taxon>Bacteria</taxon>
        <taxon>Bacillati</taxon>
        <taxon>Actinomycetota</taxon>
        <taxon>Actinomycetes</taxon>
        <taxon>Micrococcales</taxon>
        <taxon>Dermabacteraceae</taxon>
        <taxon>Brachybacterium</taxon>
    </lineage>
</organism>
<keyword evidence="1" id="KW-1003">Cell membrane</keyword>
<dbReference type="STRING" id="446465.Bfae_08780"/>
<sequence length="306" mass="32238">MGSMLRVALRPRFLGLLALMVAATIVCGLLAGWQWDRAHHALTDKAAGSEQLGDIRDVVGVGDAVTNAIVGDIVTASGSYVPGEQVLVPGRKIEGTEAVLVVAAMTLELEDGTEARLPVARGWLPAGELTAADGSIDPALAPQPPQGEVEISGRLEASEAASGGVRDGIASEIATPLLVNEWGAPMFSGYVSLEAPGGSLQPLPAAESEFSRGLDWQNIGYSLQWVLFGAFFLYLWWRSVRTTHLDEIADRREALEQMLADDPRADHARAGGPRADDSRADAPAERADPLRTPAAASASPSSDKDV</sequence>
<gene>
    <name evidence="3" type="ordered locus">Bfae_08780</name>
</gene>
<keyword evidence="1" id="KW-0472">Membrane</keyword>
<evidence type="ECO:0000313" key="4">
    <source>
        <dbReference type="Proteomes" id="UP000001919"/>
    </source>
</evidence>
<keyword evidence="4" id="KW-1185">Reference proteome</keyword>
<dbReference type="EMBL" id="CP001643">
    <property type="protein sequence ID" value="ACU84732.1"/>
    <property type="molecule type" value="Genomic_DNA"/>
</dbReference>
<feature type="compositionally biased region" description="Basic and acidic residues" evidence="2">
    <location>
        <begin position="260"/>
        <end position="289"/>
    </location>
</feature>
<evidence type="ECO:0000256" key="2">
    <source>
        <dbReference type="SAM" id="MobiDB-lite"/>
    </source>
</evidence>
<evidence type="ECO:0000256" key="1">
    <source>
        <dbReference type="RuleBase" id="RU363076"/>
    </source>
</evidence>
<protein>
    <recommendedName>
        <fullName evidence="1">SURF1-like protein</fullName>
    </recommendedName>
</protein>
<dbReference type="KEGG" id="bfa:Bfae_08780"/>
<dbReference type="InterPro" id="IPR002994">
    <property type="entry name" value="Surf1/Shy1"/>
</dbReference>
<feature type="region of interest" description="Disordered" evidence="2">
    <location>
        <begin position="260"/>
        <end position="306"/>
    </location>
</feature>
<dbReference type="HOGENOM" id="CLU_047737_0_1_11"/>
<name>C7MAH4_BRAFD</name>
<reference evidence="3 4" key="1">
    <citation type="journal article" date="2009" name="Stand. Genomic Sci.">
        <title>Complete genome sequence of Brachybacterium faecium type strain (Schefferle 6-10).</title>
        <authorList>
            <person name="Lapidus A."/>
            <person name="Pukall R."/>
            <person name="Labuttii K."/>
            <person name="Copeland A."/>
            <person name="Del Rio T.G."/>
            <person name="Nolan M."/>
            <person name="Chen F."/>
            <person name="Lucas S."/>
            <person name="Tice H."/>
            <person name="Cheng J.F."/>
            <person name="Bruce D."/>
            <person name="Goodwin L."/>
            <person name="Pitluck S."/>
            <person name="Rohde M."/>
            <person name="Goker M."/>
            <person name="Pati A."/>
            <person name="Ivanova N."/>
            <person name="Mavrommatis K."/>
            <person name="Chen A."/>
            <person name="Palaniappan K."/>
            <person name="D'haeseleer P."/>
            <person name="Chain P."/>
            <person name="Bristow J."/>
            <person name="Eisen J.A."/>
            <person name="Markowitz V."/>
            <person name="Hugenholtz P."/>
            <person name="Kyrpides N.C."/>
            <person name="Klenk H.P."/>
        </authorList>
    </citation>
    <scope>NUCLEOTIDE SEQUENCE [LARGE SCALE GENOMIC DNA]</scope>
    <source>
        <strain evidence="4">ATCC 43885 / DSM 4810 / JCM 11609 / LMG 19847 / NBRC 14762 / NCIMB 9860 / 6-10</strain>
    </source>
</reference>
<dbReference type="OrthoDB" id="3266379at2"/>
<dbReference type="PATRIC" id="fig|446465.5.peg.872"/>
<dbReference type="PROSITE" id="PS50895">
    <property type="entry name" value="SURF1"/>
    <property type="match status" value="1"/>
</dbReference>